<dbReference type="InParanoid" id="A0A163IWV7"/>
<evidence type="ECO:0000313" key="3">
    <source>
        <dbReference type="Proteomes" id="UP000078561"/>
    </source>
</evidence>
<feature type="compositionally biased region" description="Polar residues" evidence="1">
    <location>
        <begin position="109"/>
        <end position="120"/>
    </location>
</feature>
<evidence type="ECO:0000256" key="1">
    <source>
        <dbReference type="SAM" id="MobiDB-lite"/>
    </source>
</evidence>
<organism evidence="2">
    <name type="scientific">Absidia glauca</name>
    <name type="common">Pin mould</name>
    <dbReference type="NCBI Taxonomy" id="4829"/>
    <lineage>
        <taxon>Eukaryota</taxon>
        <taxon>Fungi</taxon>
        <taxon>Fungi incertae sedis</taxon>
        <taxon>Mucoromycota</taxon>
        <taxon>Mucoromycotina</taxon>
        <taxon>Mucoromycetes</taxon>
        <taxon>Mucorales</taxon>
        <taxon>Cunninghamellaceae</taxon>
        <taxon>Absidia</taxon>
    </lineage>
</organism>
<keyword evidence="3" id="KW-1185">Reference proteome</keyword>
<dbReference type="EMBL" id="LT550481">
    <property type="protein sequence ID" value="SAL95722.1"/>
    <property type="molecule type" value="Genomic_DNA"/>
</dbReference>
<protein>
    <submittedName>
        <fullName evidence="2">Uncharacterized protein</fullName>
    </submittedName>
</protein>
<evidence type="ECO:0000313" key="2">
    <source>
        <dbReference type="EMBL" id="SAL95722.1"/>
    </source>
</evidence>
<reference evidence="2" key="1">
    <citation type="submission" date="2016-04" db="EMBL/GenBank/DDBJ databases">
        <authorList>
            <person name="Evans L.H."/>
            <person name="Alamgir A."/>
            <person name="Owens N."/>
            <person name="Weber N.D."/>
            <person name="Virtaneva K."/>
            <person name="Barbian K."/>
            <person name="Babar A."/>
            <person name="Rosenke K."/>
        </authorList>
    </citation>
    <scope>NUCLEOTIDE SEQUENCE [LARGE SCALE GENOMIC DNA]</scope>
    <source>
        <strain evidence="2">CBS 101.48</strain>
    </source>
</reference>
<proteinExistence type="predicted"/>
<gene>
    <name evidence="2" type="primary">ABSGL_01063.1 scaffold 1223</name>
</gene>
<feature type="region of interest" description="Disordered" evidence="1">
    <location>
        <begin position="109"/>
        <end position="135"/>
    </location>
</feature>
<dbReference type="AlphaFoldDB" id="A0A163IWV7"/>
<accession>A0A163IWV7</accession>
<dbReference type="OrthoDB" id="2284111at2759"/>
<name>A0A163IWV7_ABSGL</name>
<dbReference type="Proteomes" id="UP000078561">
    <property type="component" value="Unassembled WGS sequence"/>
</dbReference>
<sequence length="214" mass="24448">MSQTQSRQARSPRQIANKAYSLATKKISFDDRRKRPHYHLRERLMIQHTMRKAKRVLSPNESFSMRVLVHPYDTCQTPTLGSEQAQHFPPPPALPLTFEAPPFSSTTFLPPLPSQSSETSSIKEEDTPVASEMTPTISATITPKSSFLVYPSFHISNSILHYIQWSFTNLLKHFTPSFFWPNLFVPSIGPSSNPRGKRSFFFVFPPLFQTPTHL</sequence>